<accession>A0A8X6J5K3</accession>
<dbReference type="EMBL" id="BMAO01008132">
    <property type="protein sequence ID" value="GFR21120.1"/>
    <property type="molecule type" value="Genomic_DNA"/>
</dbReference>
<dbReference type="AlphaFoldDB" id="A0A8X6J5K3"/>
<reference evidence="1" key="1">
    <citation type="submission" date="2020-07" db="EMBL/GenBank/DDBJ databases">
        <title>Multicomponent nature underlies the extraordinary mechanical properties of spider dragline silk.</title>
        <authorList>
            <person name="Kono N."/>
            <person name="Nakamura H."/>
            <person name="Mori M."/>
            <person name="Yoshida Y."/>
            <person name="Ohtoshi R."/>
            <person name="Malay A.D."/>
            <person name="Moran D.A.P."/>
            <person name="Tomita M."/>
            <person name="Numata K."/>
            <person name="Arakawa K."/>
        </authorList>
    </citation>
    <scope>NUCLEOTIDE SEQUENCE</scope>
</reference>
<comment type="caution">
    <text evidence="1">The sequence shown here is derived from an EMBL/GenBank/DDBJ whole genome shotgun (WGS) entry which is preliminary data.</text>
</comment>
<dbReference type="Proteomes" id="UP000887116">
    <property type="component" value="Unassembled WGS sequence"/>
</dbReference>
<sequence>MAAVRNSVQNESRKENYHSEKGEIVICVFHEATFFAHARSQRQTNVNTSEDEVLLETCRALLVNKSEEKEINLLLDNASQRCFLKKAVASEMKLPVIREENLLVFTFGSRTPIQKKYEVVQITLCNPSDHENKITIEALLTDLISATPFRMSSNKIKQTLSSKKKIFKCQT</sequence>
<name>A0A8X6J5K3_TRICU</name>
<evidence type="ECO:0000313" key="2">
    <source>
        <dbReference type="Proteomes" id="UP000887116"/>
    </source>
</evidence>
<keyword evidence="2" id="KW-1185">Reference proteome</keyword>
<dbReference type="OrthoDB" id="10065844at2759"/>
<protein>
    <submittedName>
        <fullName evidence="1">DUF1758 domain-containing protein</fullName>
    </submittedName>
</protein>
<proteinExistence type="predicted"/>
<gene>
    <name evidence="1" type="primary">AVEN_119963_1</name>
    <name evidence="1" type="ORF">TNCT_204471</name>
</gene>
<evidence type="ECO:0000313" key="1">
    <source>
        <dbReference type="EMBL" id="GFR21120.1"/>
    </source>
</evidence>
<organism evidence="1 2">
    <name type="scientific">Trichonephila clavata</name>
    <name type="common">Joro spider</name>
    <name type="synonym">Nephila clavata</name>
    <dbReference type="NCBI Taxonomy" id="2740835"/>
    <lineage>
        <taxon>Eukaryota</taxon>
        <taxon>Metazoa</taxon>
        <taxon>Ecdysozoa</taxon>
        <taxon>Arthropoda</taxon>
        <taxon>Chelicerata</taxon>
        <taxon>Arachnida</taxon>
        <taxon>Araneae</taxon>
        <taxon>Araneomorphae</taxon>
        <taxon>Entelegynae</taxon>
        <taxon>Araneoidea</taxon>
        <taxon>Nephilidae</taxon>
        <taxon>Trichonephila</taxon>
    </lineage>
</organism>